<organism evidence="4 5">
    <name type="scientific">Sphingobacterium griseoflavum</name>
    <dbReference type="NCBI Taxonomy" id="1474952"/>
    <lineage>
        <taxon>Bacteria</taxon>
        <taxon>Pseudomonadati</taxon>
        <taxon>Bacteroidota</taxon>
        <taxon>Sphingobacteriia</taxon>
        <taxon>Sphingobacteriales</taxon>
        <taxon>Sphingobacteriaceae</taxon>
        <taxon>Sphingobacterium</taxon>
    </lineage>
</organism>
<evidence type="ECO:0000259" key="3">
    <source>
        <dbReference type="PROSITE" id="PS51502"/>
    </source>
</evidence>
<evidence type="ECO:0000256" key="1">
    <source>
        <dbReference type="ARBA" id="ARBA00011738"/>
    </source>
</evidence>
<gene>
    <name evidence="4" type="ORF">GCM10017764_00710</name>
</gene>
<dbReference type="EMBL" id="BNAF01000001">
    <property type="protein sequence ID" value="GHE23103.1"/>
    <property type="molecule type" value="Genomic_DNA"/>
</dbReference>
<keyword evidence="2" id="KW-0732">Signal</keyword>
<dbReference type="Proteomes" id="UP000620550">
    <property type="component" value="Unassembled WGS sequence"/>
</dbReference>
<comment type="subunit">
    <text evidence="1">Homodimer.</text>
</comment>
<keyword evidence="5" id="KW-1185">Reference proteome</keyword>
<dbReference type="RefSeq" id="WP_229826217.1">
    <property type="nucleotide sequence ID" value="NZ_BNAF01000001.1"/>
</dbReference>
<proteinExistence type="predicted"/>
<dbReference type="Pfam" id="PF07876">
    <property type="entry name" value="Dabb"/>
    <property type="match status" value="1"/>
</dbReference>
<protein>
    <submittedName>
        <fullName evidence="4">DabB protein</fullName>
    </submittedName>
</protein>
<evidence type="ECO:0000313" key="4">
    <source>
        <dbReference type="EMBL" id="GHE23103.1"/>
    </source>
</evidence>
<dbReference type="InterPro" id="IPR011008">
    <property type="entry name" value="Dimeric_a/b-barrel"/>
</dbReference>
<comment type="caution">
    <text evidence="4">The sequence shown here is derived from an EMBL/GenBank/DDBJ whole genome shotgun (WGS) entry which is preliminary data.</text>
</comment>
<dbReference type="InterPro" id="IPR013097">
    <property type="entry name" value="Dabb"/>
</dbReference>
<feature type="domain" description="Stress-response A/B barrel" evidence="3">
    <location>
        <begin position="43"/>
        <end position="139"/>
    </location>
</feature>
<dbReference type="NCBIfam" id="TIGR01409">
    <property type="entry name" value="TAT_signal_seq"/>
    <property type="match status" value="1"/>
</dbReference>
<name>A0ABQ3HPD8_9SPHI</name>
<evidence type="ECO:0000313" key="5">
    <source>
        <dbReference type="Proteomes" id="UP000620550"/>
    </source>
</evidence>
<dbReference type="SMART" id="SM00886">
    <property type="entry name" value="Dabb"/>
    <property type="match status" value="1"/>
</dbReference>
<sequence length="142" mass="15834">MTKMERRNFLKSVAVAGTSATVLSACATGANDAAGQELTAGCIVHSVYFWLKEGLAKEEEQDFLNFFEALKKVPGIHSFHVGKPAATTAREVVDNSFQYSLIVTFKNLQDINTYEKHPDHLAASEKYSKYWTKVAVRDMELI</sequence>
<dbReference type="PROSITE" id="PS51318">
    <property type="entry name" value="TAT"/>
    <property type="match status" value="1"/>
</dbReference>
<dbReference type="PROSITE" id="PS51257">
    <property type="entry name" value="PROKAR_LIPOPROTEIN"/>
    <property type="match status" value="1"/>
</dbReference>
<feature type="chain" id="PRO_5047207611" evidence="2">
    <location>
        <begin position="28"/>
        <end position="142"/>
    </location>
</feature>
<evidence type="ECO:0000256" key="2">
    <source>
        <dbReference type="SAM" id="SignalP"/>
    </source>
</evidence>
<feature type="signal peptide" evidence="2">
    <location>
        <begin position="1"/>
        <end position="27"/>
    </location>
</feature>
<dbReference type="InterPro" id="IPR044662">
    <property type="entry name" value="HS1/DABB1-like"/>
</dbReference>
<accession>A0ABQ3HPD8</accession>
<dbReference type="InterPro" id="IPR006311">
    <property type="entry name" value="TAT_signal"/>
</dbReference>
<dbReference type="Gene3D" id="3.30.70.100">
    <property type="match status" value="1"/>
</dbReference>
<dbReference type="InterPro" id="IPR019546">
    <property type="entry name" value="TAT_signal_bac_arc"/>
</dbReference>
<dbReference type="PANTHER" id="PTHR33178">
    <property type="match status" value="1"/>
</dbReference>
<dbReference type="SUPFAM" id="SSF54909">
    <property type="entry name" value="Dimeric alpha+beta barrel"/>
    <property type="match status" value="1"/>
</dbReference>
<reference evidence="5" key="1">
    <citation type="journal article" date="2019" name="Int. J. Syst. Evol. Microbiol.">
        <title>The Global Catalogue of Microorganisms (GCM) 10K type strain sequencing project: providing services to taxonomists for standard genome sequencing and annotation.</title>
        <authorList>
            <consortium name="The Broad Institute Genomics Platform"/>
            <consortium name="The Broad Institute Genome Sequencing Center for Infectious Disease"/>
            <person name="Wu L."/>
            <person name="Ma J."/>
        </authorList>
    </citation>
    <scope>NUCLEOTIDE SEQUENCE [LARGE SCALE GENOMIC DNA]</scope>
    <source>
        <strain evidence="5">CGMCC 1.12966</strain>
    </source>
</reference>
<dbReference type="PANTHER" id="PTHR33178:SF10">
    <property type="entry name" value="STRESS-RESPONSE A_B BARREL DOMAIN-CONTAINING PROTEIN"/>
    <property type="match status" value="1"/>
</dbReference>
<dbReference type="PROSITE" id="PS51502">
    <property type="entry name" value="S_R_A_B_BARREL"/>
    <property type="match status" value="1"/>
</dbReference>